<keyword evidence="3" id="KW-0378">Hydrolase</keyword>
<dbReference type="Pfam" id="PF00176">
    <property type="entry name" value="SNF2-rel_dom"/>
    <property type="match status" value="1"/>
</dbReference>
<sequence>MAKSSIPSHPAEKQGKTKSWLTSQSAPLSDDSDFDKTEEEEPASKRGKNGRSSKSDQKPAKQRGSRERDRLPLKDELEVADDDSQTFAGFKMRMEAQEKTRLENERYNERTTMSKKIINVDTEDEEDFEIARAKKSSKSTESVEVLRREPVAFPDIMSYLHESIPYFDMKRIRREIAYEDEEDSTEDVEAVAATVHGEPRRTLLDLLLMERPRQTGQAKSTQSDESLGEESHSDIEKRPMKYKAESAVLEIQRNASPVYAPEMHETCDTKAKARGGGSTDEENYSSEGEEPGQLVFDTKNGKLVRPIPAGAHTDIQPKIEEGKSEEEDGYQASITNEKIPSKSSYAYVAYRGKRSKVIREENAKAEEEAKRVGMRPSFRCSAEKQRKKAYSLDPFNDKMVIPVPINRFLRRYQRIGVQFFYDRYKGIKVEGIGMVKGGILGDDMGLGKTIQVLAFLSAIRGKTGTLADEFSRVSRKGRVRARQGDFSPTTFGPTCLITCPKTLVTNWKREIETWTYLEFGVIESKSDREHVINKYKNGFLDVVVIPFERLVQDIELFRDLKFSVMIIDEAHTIKNPKARRTVAMKKIQADCRFAVTGTLIQNRFQEMWSILDFVVPGLVGTHGQWTTLIASKVDRGMDQLATVADVYDKKRVTEALHKNLLPLLFLRRTKAAVALELPRKNDHVIFCPLTPTGELVYKRLAAQPDLRKFLDRNSPCPNHPTRHAKDCCYPGDGASERVDKGLFLRYISVFRKVSSHIGLIYAQPDDSPEQKLLCQRLMDICFPTSLELQAHQIGLIDEKDIEGYMANDHAIVDEELQPTARDAFYRNLPPYQASVLSDLSGKWVILNALLGAWKADTRETHKVLVFSTSVKLLKMLQGFIQLQYNCEMLHGGIKDEDRMAAVDRFQTDPSVFVFLISTLAGGVGLNLTAANKVVIFDPNWNPAHDLQAMDRAFRMGQKRDVDVYRLISLGTIEEIIYERQMRKSAAMRIIYEDAVDARMYEGHETKGAQGDLWGIKNLLTFKPEGTSLQRATRLAFQEEEVANNFGLKELLIDTMYEDELHVVGTENGTELESVNEDATLLEALGDFIPGLRREAVKKTAAQPSAVERFLQKQAIEVRLDDYAHLPSAHALMLGFKDYHNNPSARDERVNEHYRNKNVAKQVKRKRRSSQWVEEDTVTEYKAPRLTVEKTARAVGLVSDDDD</sequence>
<feature type="compositionally biased region" description="Acidic residues" evidence="6">
    <location>
        <begin position="30"/>
        <end position="41"/>
    </location>
</feature>
<dbReference type="InterPro" id="IPR050496">
    <property type="entry name" value="SNF2_RAD54_helicase_repair"/>
</dbReference>
<dbReference type="SUPFAM" id="SSF52540">
    <property type="entry name" value="P-loop containing nucleoside triphosphate hydrolases"/>
    <property type="match status" value="2"/>
</dbReference>
<dbReference type="PANTHER" id="PTHR45629:SF7">
    <property type="entry name" value="DNA EXCISION REPAIR PROTEIN ERCC-6-RELATED"/>
    <property type="match status" value="1"/>
</dbReference>
<dbReference type="PANTHER" id="PTHR45629">
    <property type="entry name" value="SNF2/RAD54 FAMILY MEMBER"/>
    <property type="match status" value="1"/>
</dbReference>
<feature type="compositionally biased region" description="Polar residues" evidence="6">
    <location>
        <begin position="214"/>
        <end position="225"/>
    </location>
</feature>
<evidence type="ECO:0000256" key="6">
    <source>
        <dbReference type="SAM" id="MobiDB-lite"/>
    </source>
</evidence>
<feature type="region of interest" description="Disordered" evidence="6">
    <location>
        <begin position="213"/>
        <end position="237"/>
    </location>
</feature>
<proteinExistence type="predicted"/>
<protein>
    <submittedName>
        <fullName evidence="9">Uncharacterized protein</fullName>
    </submittedName>
</protein>
<organism evidence="9 10">
    <name type="scientific">Naganishia liquefaciens</name>
    <dbReference type="NCBI Taxonomy" id="104408"/>
    <lineage>
        <taxon>Eukaryota</taxon>
        <taxon>Fungi</taxon>
        <taxon>Dikarya</taxon>
        <taxon>Basidiomycota</taxon>
        <taxon>Agaricomycotina</taxon>
        <taxon>Tremellomycetes</taxon>
        <taxon>Filobasidiales</taxon>
        <taxon>Filobasidiaceae</taxon>
        <taxon>Naganishia</taxon>
    </lineage>
</organism>
<evidence type="ECO:0000259" key="8">
    <source>
        <dbReference type="PROSITE" id="PS51194"/>
    </source>
</evidence>
<dbReference type="FunFam" id="3.40.50.10810:FF:000019">
    <property type="entry name" value="DNA excision repair protein ERCC-6-like 2 isoform X1"/>
    <property type="match status" value="1"/>
</dbReference>
<name>A0A8H3TP93_9TREE</name>
<comment type="subcellular location">
    <subcellularLocation>
        <location evidence="1">Nucleus</location>
    </subcellularLocation>
</comment>
<dbReference type="InterPro" id="IPR001650">
    <property type="entry name" value="Helicase_C-like"/>
</dbReference>
<feature type="domain" description="Helicase ATP-binding" evidence="7">
    <location>
        <begin position="429"/>
        <end position="617"/>
    </location>
</feature>
<dbReference type="SMART" id="SM00487">
    <property type="entry name" value="DEXDc"/>
    <property type="match status" value="1"/>
</dbReference>
<keyword evidence="2" id="KW-0547">Nucleotide-binding</keyword>
<dbReference type="PROSITE" id="PS51194">
    <property type="entry name" value="HELICASE_CTER"/>
    <property type="match status" value="1"/>
</dbReference>
<evidence type="ECO:0000256" key="4">
    <source>
        <dbReference type="ARBA" id="ARBA00022840"/>
    </source>
</evidence>
<gene>
    <name evidence="9" type="ORF">NliqN6_0896</name>
</gene>
<dbReference type="InterPro" id="IPR014001">
    <property type="entry name" value="Helicase_ATP-bd"/>
</dbReference>
<dbReference type="Gene3D" id="3.40.50.10810">
    <property type="entry name" value="Tandem AAA-ATPase domain"/>
    <property type="match status" value="1"/>
</dbReference>
<evidence type="ECO:0000259" key="7">
    <source>
        <dbReference type="PROSITE" id="PS51192"/>
    </source>
</evidence>
<evidence type="ECO:0000256" key="1">
    <source>
        <dbReference type="ARBA" id="ARBA00004123"/>
    </source>
</evidence>
<feature type="region of interest" description="Disordered" evidence="6">
    <location>
        <begin position="1"/>
        <end position="114"/>
    </location>
</feature>
<dbReference type="InterPro" id="IPR038718">
    <property type="entry name" value="SNF2-like_sf"/>
</dbReference>
<dbReference type="GO" id="GO:0016787">
    <property type="term" value="F:hydrolase activity"/>
    <property type="evidence" value="ECO:0007669"/>
    <property type="project" value="UniProtKB-KW"/>
</dbReference>
<evidence type="ECO:0000313" key="9">
    <source>
        <dbReference type="EMBL" id="GHJ84494.1"/>
    </source>
</evidence>
<dbReference type="SMART" id="SM00490">
    <property type="entry name" value="HELICc"/>
    <property type="match status" value="1"/>
</dbReference>
<dbReference type="Gene3D" id="3.40.50.300">
    <property type="entry name" value="P-loop containing nucleotide triphosphate hydrolases"/>
    <property type="match status" value="1"/>
</dbReference>
<dbReference type="PROSITE" id="PS51192">
    <property type="entry name" value="HELICASE_ATP_BIND_1"/>
    <property type="match status" value="1"/>
</dbReference>
<dbReference type="EMBL" id="BLZA01000007">
    <property type="protein sequence ID" value="GHJ84494.1"/>
    <property type="molecule type" value="Genomic_DNA"/>
</dbReference>
<accession>A0A8H3TP93</accession>
<dbReference type="InterPro" id="IPR027417">
    <property type="entry name" value="P-loop_NTPase"/>
</dbReference>
<dbReference type="InterPro" id="IPR000330">
    <property type="entry name" value="SNF2_N"/>
</dbReference>
<feature type="compositionally biased region" description="Acidic residues" evidence="6">
    <location>
        <begin position="279"/>
        <end position="290"/>
    </location>
</feature>
<dbReference type="Proteomes" id="UP000620104">
    <property type="component" value="Unassembled WGS sequence"/>
</dbReference>
<dbReference type="GO" id="GO:0005524">
    <property type="term" value="F:ATP binding"/>
    <property type="evidence" value="ECO:0007669"/>
    <property type="project" value="InterPro"/>
</dbReference>
<evidence type="ECO:0000313" key="10">
    <source>
        <dbReference type="Proteomes" id="UP000620104"/>
    </source>
</evidence>
<dbReference type="OrthoDB" id="2594011at2759"/>
<comment type="caution">
    <text evidence="9">The sequence shown here is derived from an EMBL/GenBank/DDBJ whole genome shotgun (WGS) entry which is preliminary data.</text>
</comment>
<evidence type="ECO:0000256" key="2">
    <source>
        <dbReference type="ARBA" id="ARBA00022741"/>
    </source>
</evidence>
<reference evidence="9" key="1">
    <citation type="submission" date="2020-07" db="EMBL/GenBank/DDBJ databases">
        <title>Draft Genome Sequence of a Deep-Sea Yeast, Naganishia (Cryptococcus) liquefaciens strain N6.</title>
        <authorList>
            <person name="Han Y.W."/>
            <person name="Kajitani R."/>
            <person name="Morimoto H."/>
            <person name="Parhat M."/>
            <person name="Tsubouchi H."/>
            <person name="Bakenova O."/>
            <person name="Ogata M."/>
            <person name="Argunhan B."/>
            <person name="Aoki R."/>
            <person name="Kajiwara S."/>
            <person name="Itoh T."/>
            <person name="Iwasaki H."/>
        </authorList>
    </citation>
    <scope>NUCLEOTIDE SEQUENCE</scope>
    <source>
        <strain evidence="9">N6</strain>
    </source>
</reference>
<feature type="compositionally biased region" description="Basic and acidic residues" evidence="6">
    <location>
        <begin position="53"/>
        <end position="77"/>
    </location>
</feature>
<feature type="compositionally biased region" description="Basic and acidic residues" evidence="6">
    <location>
        <begin position="92"/>
        <end position="109"/>
    </location>
</feature>
<keyword evidence="4" id="KW-0067">ATP-binding</keyword>
<keyword evidence="5" id="KW-0539">Nucleus</keyword>
<feature type="compositionally biased region" description="Polar residues" evidence="6">
    <location>
        <begin position="17"/>
        <end position="27"/>
    </location>
</feature>
<evidence type="ECO:0000256" key="5">
    <source>
        <dbReference type="ARBA" id="ARBA00023242"/>
    </source>
</evidence>
<feature type="region of interest" description="Disordered" evidence="6">
    <location>
        <begin position="268"/>
        <end position="292"/>
    </location>
</feature>
<feature type="domain" description="Helicase C-terminal" evidence="8">
    <location>
        <begin position="845"/>
        <end position="1003"/>
    </location>
</feature>
<dbReference type="Pfam" id="PF00271">
    <property type="entry name" value="Helicase_C"/>
    <property type="match status" value="1"/>
</dbReference>
<keyword evidence="10" id="KW-1185">Reference proteome</keyword>
<dbReference type="CDD" id="cd18793">
    <property type="entry name" value="SF2_C_SNF"/>
    <property type="match status" value="1"/>
</dbReference>
<dbReference type="GO" id="GO:0005634">
    <property type="term" value="C:nucleus"/>
    <property type="evidence" value="ECO:0007669"/>
    <property type="project" value="UniProtKB-SubCell"/>
</dbReference>
<dbReference type="InterPro" id="IPR049730">
    <property type="entry name" value="SNF2/RAD54-like_C"/>
</dbReference>
<evidence type="ECO:0000256" key="3">
    <source>
        <dbReference type="ARBA" id="ARBA00022801"/>
    </source>
</evidence>
<dbReference type="AlphaFoldDB" id="A0A8H3TP93"/>